<keyword evidence="4" id="KW-0804">Transcription</keyword>
<dbReference type="GO" id="GO:0003677">
    <property type="term" value="F:DNA binding"/>
    <property type="evidence" value="ECO:0007669"/>
    <property type="project" value="UniProtKB-KW"/>
</dbReference>
<comment type="function">
    <text evidence="5">Repressor of the lactose catabolism operon. Galactose-6-phosphate is the inducer.</text>
</comment>
<evidence type="ECO:0000256" key="4">
    <source>
        <dbReference type="ARBA" id="ARBA00023163"/>
    </source>
</evidence>
<protein>
    <recommendedName>
        <fullName evidence="1">Lactose phosphotransferase system repressor</fullName>
    </recommendedName>
</protein>
<evidence type="ECO:0000256" key="3">
    <source>
        <dbReference type="ARBA" id="ARBA00023015"/>
    </source>
</evidence>
<dbReference type="Gene3D" id="3.40.50.1360">
    <property type="match status" value="1"/>
</dbReference>
<evidence type="ECO:0000259" key="6">
    <source>
        <dbReference type="PROSITE" id="PS51000"/>
    </source>
</evidence>
<organism evidence="7 8">
    <name type="scientific">Jatrophihabitans telluris</name>
    <dbReference type="NCBI Taxonomy" id="2038343"/>
    <lineage>
        <taxon>Bacteria</taxon>
        <taxon>Bacillati</taxon>
        <taxon>Actinomycetota</taxon>
        <taxon>Actinomycetes</taxon>
        <taxon>Jatrophihabitantales</taxon>
        <taxon>Jatrophihabitantaceae</taxon>
        <taxon>Jatrophihabitans</taxon>
    </lineage>
</organism>
<dbReference type="SUPFAM" id="SSF100950">
    <property type="entry name" value="NagB/RpiA/CoA transferase-like"/>
    <property type="match status" value="1"/>
</dbReference>
<dbReference type="InterPro" id="IPR014036">
    <property type="entry name" value="DeoR-like_C"/>
</dbReference>
<proteinExistence type="predicted"/>
<dbReference type="SUPFAM" id="SSF46785">
    <property type="entry name" value="Winged helix' DNA-binding domain"/>
    <property type="match status" value="1"/>
</dbReference>
<keyword evidence="7" id="KW-0238">DNA-binding</keyword>
<dbReference type="PRINTS" id="PR00037">
    <property type="entry name" value="HTHLACR"/>
</dbReference>
<dbReference type="SMART" id="SM01134">
    <property type="entry name" value="DeoRC"/>
    <property type="match status" value="1"/>
</dbReference>
<dbReference type="InterPro" id="IPR036388">
    <property type="entry name" value="WH-like_DNA-bd_sf"/>
</dbReference>
<dbReference type="InterPro" id="IPR036390">
    <property type="entry name" value="WH_DNA-bd_sf"/>
</dbReference>
<gene>
    <name evidence="7" type="ORF">M6D93_14875</name>
</gene>
<dbReference type="InterPro" id="IPR037171">
    <property type="entry name" value="NagB/RpiA_transferase-like"/>
</dbReference>
<keyword evidence="8" id="KW-1185">Reference proteome</keyword>
<evidence type="ECO:0000313" key="7">
    <source>
        <dbReference type="EMBL" id="UQX87575.1"/>
    </source>
</evidence>
<reference evidence="7" key="1">
    <citation type="journal article" date="2018" name="Int. J. Syst. Evol. Microbiol.">
        <title>Jatrophihabitans telluris sp. nov., isolated from sediment soil of lava forest wetlands and the emended description of the genus Jatrophihabitans.</title>
        <authorList>
            <person name="Lee K.C."/>
            <person name="Suh M.K."/>
            <person name="Eom M.K."/>
            <person name="Kim K.K."/>
            <person name="Kim J.S."/>
            <person name="Kim D.S."/>
            <person name="Ko S.H."/>
            <person name="Shin Y.K."/>
            <person name="Lee J.S."/>
        </authorList>
    </citation>
    <scope>NUCLEOTIDE SEQUENCE</scope>
    <source>
        <strain evidence="7">N237</strain>
    </source>
</reference>
<dbReference type="PROSITE" id="PS51000">
    <property type="entry name" value="HTH_DEOR_2"/>
    <property type="match status" value="1"/>
</dbReference>
<dbReference type="EMBL" id="CP097332">
    <property type="protein sequence ID" value="UQX87575.1"/>
    <property type="molecule type" value="Genomic_DNA"/>
</dbReference>
<evidence type="ECO:0000256" key="5">
    <source>
        <dbReference type="ARBA" id="ARBA00024937"/>
    </source>
</evidence>
<dbReference type="Proteomes" id="UP001056336">
    <property type="component" value="Chromosome"/>
</dbReference>
<sequence>MYAIERRQWLIERARTSGRIDVSTMSEELGLAPETIRRDLNDLERQGLVRRVYGGAVPVERLAFESGLTMRAQRRQEEKNRIAQAAATYVRAAESIYIDEGNLPQLIADHLRPERPITVVTPSLPIATSLVDRDNVEVIVLGGRVRATTLGAVDHWAVGMLSTLVLDLAFMGANGVTLEHGLTVPDGAVAAVKSMAMRVSRRRIFVADSSKYGSDSFVRFAELNEFERFVTDDALSVEHAAELHARGIEVTRA</sequence>
<dbReference type="Pfam" id="PF00455">
    <property type="entry name" value="DeoRC"/>
    <property type="match status" value="1"/>
</dbReference>
<dbReference type="Pfam" id="PF08220">
    <property type="entry name" value="HTH_DeoR"/>
    <property type="match status" value="1"/>
</dbReference>
<keyword evidence="2" id="KW-0678">Repressor</keyword>
<evidence type="ECO:0000313" key="8">
    <source>
        <dbReference type="Proteomes" id="UP001056336"/>
    </source>
</evidence>
<accession>A0ABY4QVI9</accession>
<feature type="domain" description="HTH deoR-type" evidence="6">
    <location>
        <begin position="3"/>
        <end position="58"/>
    </location>
</feature>
<dbReference type="InterPro" id="IPR050313">
    <property type="entry name" value="Carb_Metab_HTH_regulators"/>
</dbReference>
<evidence type="ECO:0000256" key="1">
    <source>
        <dbReference type="ARBA" id="ARBA00021390"/>
    </source>
</evidence>
<reference evidence="7" key="2">
    <citation type="submission" date="2022-05" db="EMBL/GenBank/DDBJ databases">
        <authorList>
            <person name="Kim J.-S."/>
            <person name="Lee K."/>
            <person name="Suh M."/>
            <person name="Eom M."/>
            <person name="Kim J.-S."/>
            <person name="Kim D.-S."/>
            <person name="Ko S.-H."/>
            <person name="Shin Y."/>
            <person name="Lee J.-S."/>
        </authorList>
    </citation>
    <scope>NUCLEOTIDE SEQUENCE</scope>
    <source>
        <strain evidence="7">N237</strain>
    </source>
</reference>
<dbReference type="SMART" id="SM00420">
    <property type="entry name" value="HTH_DEOR"/>
    <property type="match status" value="1"/>
</dbReference>
<evidence type="ECO:0000256" key="2">
    <source>
        <dbReference type="ARBA" id="ARBA00022491"/>
    </source>
</evidence>
<dbReference type="PANTHER" id="PTHR30363">
    <property type="entry name" value="HTH-TYPE TRANSCRIPTIONAL REGULATOR SRLR-RELATED"/>
    <property type="match status" value="1"/>
</dbReference>
<dbReference type="PANTHER" id="PTHR30363:SF4">
    <property type="entry name" value="GLYCEROL-3-PHOSPHATE REGULON REPRESSOR"/>
    <property type="match status" value="1"/>
</dbReference>
<dbReference type="InterPro" id="IPR001034">
    <property type="entry name" value="DeoR_HTH"/>
</dbReference>
<dbReference type="RefSeq" id="WP_249770229.1">
    <property type="nucleotide sequence ID" value="NZ_CP097332.1"/>
</dbReference>
<keyword evidence="3" id="KW-0805">Transcription regulation</keyword>
<dbReference type="Gene3D" id="1.10.10.10">
    <property type="entry name" value="Winged helix-like DNA-binding domain superfamily/Winged helix DNA-binding domain"/>
    <property type="match status" value="1"/>
</dbReference>
<name>A0ABY4QVI9_9ACTN</name>